<dbReference type="EMBL" id="BK016013">
    <property type="protein sequence ID" value="DAF89545.1"/>
    <property type="molecule type" value="Genomic_DNA"/>
</dbReference>
<organism evidence="1">
    <name type="scientific">Siphoviridae sp. ctRSW19</name>
    <dbReference type="NCBI Taxonomy" id="2825503"/>
    <lineage>
        <taxon>Viruses</taxon>
        <taxon>Duplodnaviria</taxon>
        <taxon>Heunggongvirae</taxon>
        <taxon>Uroviricota</taxon>
        <taxon>Caudoviricetes</taxon>
    </lineage>
</organism>
<evidence type="ECO:0000313" key="1">
    <source>
        <dbReference type="EMBL" id="DAF89545.1"/>
    </source>
</evidence>
<proteinExistence type="predicted"/>
<reference evidence="1" key="1">
    <citation type="journal article" date="2021" name="Proc. Natl. Acad. Sci. U.S.A.">
        <title>A Catalog of Tens of Thousands of Viruses from Human Metagenomes Reveals Hidden Associations with Chronic Diseases.</title>
        <authorList>
            <person name="Tisza M.J."/>
            <person name="Buck C.B."/>
        </authorList>
    </citation>
    <scope>NUCLEOTIDE SEQUENCE</scope>
    <source>
        <strain evidence="1">CtRSW19</strain>
    </source>
</reference>
<accession>A0A8S5U4Y9</accession>
<protein>
    <submittedName>
        <fullName evidence="1">Terminase small subunit</fullName>
    </submittedName>
</protein>
<sequence length="204" mass="23609">MVVTGQREFDRKQFEGLCSMQCSVEELCGWFGCDEGALNAWCMDTYGEDFRSAFDRLAMMGRIVLRRDQVAAAKKNVSMARHLEAQRAGHDAPPQKRKNYRLTEAYKELRQSMLQNLSDRDLDGDVYRDKVQEYMDFWVRRQELRDDIARRGLTVTDDRGRLMENRSVSLEIQVSRQMLAIFTTLGFKEDALSAAARGDDDDEL</sequence>
<name>A0A8S5U4Y9_9CAUD</name>